<dbReference type="Gene3D" id="3.10.180.10">
    <property type="entry name" value="2,3-Dihydroxybiphenyl 1,2-Dioxygenase, domain 1"/>
    <property type="match status" value="1"/>
</dbReference>
<gene>
    <name evidence="2" type="ORF">MGWOODY_Tha517</name>
</gene>
<reference evidence="2" key="1">
    <citation type="submission" date="2015-10" db="EMBL/GenBank/DDBJ databases">
        <authorList>
            <person name="Gilbert D.G."/>
        </authorList>
    </citation>
    <scope>NUCLEOTIDE SEQUENCE</scope>
</reference>
<dbReference type="Pfam" id="PF00903">
    <property type="entry name" value="Glyoxalase"/>
    <property type="match status" value="1"/>
</dbReference>
<feature type="domain" description="Glyoxalase/fosfomycin resistance/dioxygenase" evidence="1">
    <location>
        <begin position="29"/>
        <end position="76"/>
    </location>
</feature>
<dbReference type="PANTHER" id="PTHR36503:SF2">
    <property type="entry name" value="BLR2408 PROTEIN"/>
    <property type="match status" value="1"/>
</dbReference>
<dbReference type="EMBL" id="CZQC01000014">
    <property type="protein sequence ID" value="CUS40383.1"/>
    <property type="molecule type" value="Genomic_DNA"/>
</dbReference>
<sequence>MLLSENHFKNFTDKSICDSKTSAESLLCITCESREEVDSLISKAKSLGAKVSREPQDNNFMYGHGFEDLDGHTWELLFMEQSVNQ</sequence>
<name>A0A160TA06_9ZZZZ</name>
<accession>A0A160TA06</accession>
<dbReference type="InterPro" id="IPR004360">
    <property type="entry name" value="Glyas_Fos-R_dOase_dom"/>
</dbReference>
<evidence type="ECO:0000313" key="2">
    <source>
        <dbReference type="EMBL" id="CUS40383.1"/>
    </source>
</evidence>
<dbReference type="InterPro" id="IPR029068">
    <property type="entry name" value="Glyas_Bleomycin-R_OHBP_Dase"/>
</dbReference>
<dbReference type="SUPFAM" id="SSF54593">
    <property type="entry name" value="Glyoxalase/Bleomycin resistance protein/Dihydroxybiphenyl dioxygenase"/>
    <property type="match status" value="1"/>
</dbReference>
<organism evidence="2">
    <name type="scientific">hydrothermal vent metagenome</name>
    <dbReference type="NCBI Taxonomy" id="652676"/>
    <lineage>
        <taxon>unclassified sequences</taxon>
        <taxon>metagenomes</taxon>
        <taxon>ecological metagenomes</taxon>
    </lineage>
</organism>
<evidence type="ECO:0000259" key="1">
    <source>
        <dbReference type="Pfam" id="PF00903"/>
    </source>
</evidence>
<protein>
    <submittedName>
        <fullName evidence="2">Glyoxalase family protein</fullName>
    </submittedName>
</protein>
<dbReference type="AlphaFoldDB" id="A0A160TA06"/>
<dbReference type="PANTHER" id="PTHR36503">
    <property type="entry name" value="BLR2520 PROTEIN"/>
    <property type="match status" value="1"/>
</dbReference>
<proteinExistence type="predicted"/>